<comment type="caution">
    <text evidence="2">The sequence shown here is derived from an EMBL/GenBank/DDBJ whole genome shotgun (WGS) entry which is preliminary data.</text>
</comment>
<dbReference type="Proteomes" id="UP001168877">
    <property type="component" value="Unassembled WGS sequence"/>
</dbReference>
<dbReference type="CDD" id="cd06222">
    <property type="entry name" value="RNase_H_like"/>
    <property type="match status" value="1"/>
</dbReference>
<dbReference type="PANTHER" id="PTHR47074:SF11">
    <property type="entry name" value="REVERSE TRANSCRIPTASE-LIKE PROTEIN"/>
    <property type="match status" value="1"/>
</dbReference>
<evidence type="ECO:0000313" key="2">
    <source>
        <dbReference type="EMBL" id="KAK0604832.1"/>
    </source>
</evidence>
<accession>A0AA39TCR0</accession>
<organism evidence="2 3">
    <name type="scientific">Acer saccharum</name>
    <name type="common">Sugar maple</name>
    <dbReference type="NCBI Taxonomy" id="4024"/>
    <lineage>
        <taxon>Eukaryota</taxon>
        <taxon>Viridiplantae</taxon>
        <taxon>Streptophyta</taxon>
        <taxon>Embryophyta</taxon>
        <taxon>Tracheophyta</taxon>
        <taxon>Spermatophyta</taxon>
        <taxon>Magnoliopsida</taxon>
        <taxon>eudicotyledons</taxon>
        <taxon>Gunneridae</taxon>
        <taxon>Pentapetalae</taxon>
        <taxon>rosids</taxon>
        <taxon>malvids</taxon>
        <taxon>Sapindales</taxon>
        <taxon>Sapindaceae</taxon>
        <taxon>Hippocastanoideae</taxon>
        <taxon>Acereae</taxon>
        <taxon>Acer</taxon>
    </lineage>
</organism>
<gene>
    <name evidence="2" type="ORF">LWI29_019932</name>
</gene>
<reference evidence="2" key="2">
    <citation type="submission" date="2023-06" db="EMBL/GenBank/DDBJ databases">
        <authorList>
            <person name="Swenson N.G."/>
            <person name="Wegrzyn J.L."/>
            <person name="Mcevoy S.L."/>
        </authorList>
    </citation>
    <scope>NUCLEOTIDE SEQUENCE</scope>
    <source>
        <strain evidence="2">NS2018</strain>
        <tissue evidence="2">Leaf</tissue>
    </source>
</reference>
<dbReference type="InterPro" id="IPR052929">
    <property type="entry name" value="RNase_H-like_EbsB-rel"/>
</dbReference>
<dbReference type="AlphaFoldDB" id="A0AA39TCR0"/>
<dbReference type="InterPro" id="IPR002156">
    <property type="entry name" value="RNaseH_domain"/>
</dbReference>
<keyword evidence="3" id="KW-1185">Reference proteome</keyword>
<dbReference type="GO" id="GO:0003676">
    <property type="term" value="F:nucleic acid binding"/>
    <property type="evidence" value="ECO:0007669"/>
    <property type="project" value="InterPro"/>
</dbReference>
<dbReference type="GO" id="GO:0004523">
    <property type="term" value="F:RNA-DNA hybrid ribonuclease activity"/>
    <property type="evidence" value="ECO:0007669"/>
    <property type="project" value="InterPro"/>
</dbReference>
<dbReference type="Pfam" id="PF13456">
    <property type="entry name" value="RVT_3"/>
    <property type="match status" value="1"/>
</dbReference>
<dbReference type="InterPro" id="IPR012337">
    <property type="entry name" value="RNaseH-like_sf"/>
</dbReference>
<evidence type="ECO:0000259" key="1">
    <source>
        <dbReference type="Pfam" id="PF13456"/>
    </source>
</evidence>
<sequence>MDTLYGLFNRLGKEEFCYVCMLCWSIWNARNFALQSGQSRSVEGTINAAGDLLSEFQHTCQALSISPKPLVAASRSWCAPPPGSLKLNSDTAVKNGKGFIGVGAVIRDNSGKVVAAISKPVCGNFSAELGELIALQEGLLLAKRLSLSIGSVEVDAVNVAAMVNSGKTNLGDARFLRDPIYLHVNKMYNIQQGRNWSVMQKTKTVTILVKIHTADI</sequence>
<evidence type="ECO:0000313" key="3">
    <source>
        <dbReference type="Proteomes" id="UP001168877"/>
    </source>
</evidence>
<protein>
    <recommendedName>
        <fullName evidence="1">RNase H type-1 domain-containing protein</fullName>
    </recommendedName>
</protein>
<reference evidence="2" key="1">
    <citation type="journal article" date="2022" name="Plant J.">
        <title>Strategies of tolerance reflected in two North American maple genomes.</title>
        <authorList>
            <person name="McEvoy S.L."/>
            <person name="Sezen U.U."/>
            <person name="Trouern-Trend A."/>
            <person name="McMahon S.M."/>
            <person name="Schaberg P.G."/>
            <person name="Yang J."/>
            <person name="Wegrzyn J.L."/>
            <person name="Swenson N.G."/>
        </authorList>
    </citation>
    <scope>NUCLEOTIDE SEQUENCE</scope>
    <source>
        <strain evidence="2">NS2018</strain>
    </source>
</reference>
<dbReference type="EMBL" id="JAUESC010000002">
    <property type="protein sequence ID" value="KAK0604832.1"/>
    <property type="molecule type" value="Genomic_DNA"/>
</dbReference>
<name>A0AA39TCR0_ACESA</name>
<feature type="domain" description="RNase H type-1" evidence="1">
    <location>
        <begin position="88"/>
        <end position="173"/>
    </location>
</feature>
<dbReference type="InterPro" id="IPR044730">
    <property type="entry name" value="RNase_H-like_dom_plant"/>
</dbReference>
<dbReference type="SUPFAM" id="SSF53098">
    <property type="entry name" value="Ribonuclease H-like"/>
    <property type="match status" value="1"/>
</dbReference>
<dbReference type="PANTHER" id="PTHR47074">
    <property type="entry name" value="BNAC02G40300D PROTEIN"/>
    <property type="match status" value="1"/>
</dbReference>
<proteinExistence type="predicted"/>